<gene>
    <name evidence="1" type="ORF">PGIGA_G00008040</name>
</gene>
<dbReference type="Proteomes" id="UP000829447">
    <property type="component" value="Linkage Group LG1"/>
</dbReference>
<organism evidence="1 2">
    <name type="scientific">Pangasianodon gigas</name>
    <name type="common">Mekong giant catfish</name>
    <name type="synonym">Pangasius gigas</name>
    <dbReference type="NCBI Taxonomy" id="30993"/>
    <lineage>
        <taxon>Eukaryota</taxon>
        <taxon>Metazoa</taxon>
        <taxon>Chordata</taxon>
        <taxon>Craniata</taxon>
        <taxon>Vertebrata</taxon>
        <taxon>Euteleostomi</taxon>
        <taxon>Actinopterygii</taxon>
        <taxon>Neopterygii</taxon>
        <taxon>Teleostei</taxon>
        <taxon>Ostariophysi</taxon>
        <taxon>Siluriformes</taxon>
        <taxon>Pangasiidae</taxon>
        <taxon>Pangasianodon</taxon>
    </lineage>
</organism>
<reference evidence="1 2" key="1">
    <citation type="journal article" date="2022" name="bioRxiv">
        <title>An ancient truncated duplication of the anti-Mullerian hormone receptor type 2 gene is a potential conserved master sex determinant in the Pangasiidae catfish family.</title>
        <authorList>
            <person name="Wen M."/>
            <person name="Pan Q."/>
            <person name="Jouanno E."/>
            <person name="Montfort J."/>
            <person name="Zahm M."/>
            <person name="Cabau C."/>
            <person name="Klopp C."/>
            <person name="Iampietro C."/>
            <person name="Roques C."/>
            <person name="Bouchez O."/>
            <person name="Castinel A."/>
            <person name="Donnadieu C."/>
            <person name="Parrinello H."/>
            <person name="Poncet C."/>
            <person name="Belmonte E."/>
            <person name="Gautier V."/>
            <person name="Avarre J.-C."/>
            <person name="Dugue R."/>
            <person name="Gustiano R."/>
            <person name="Ha T.T.T."/>
            <person name="Campet M."/>
            <person name="Sriphairoj K."/>
            <person name="Ribolli J."/>
            <person name="de Almeida F.L."/>
            <person name="Desvignes T."/>
            <person name="Postlethwait J.H."/>
            <person name="Bucao C.F."/>
            <person name="Robinson-Rechavi M."/>
            <person name="Bobe J."/>
            <person name="Herpin A."/>
            <person name="Guiguen Y."/>
        </authorList>
    </citation>
    <scope>NUCLEOTIDE SEQUENCE [LARGE SCALE GENOMIC DNA]</scope>
    <source>
        <strain evidence="1">YG-Dec2019</strain>
    </source>
</reference>
<accession>A0ACC5W6L7</accession>
<keyword evidence="2" id="KW-1185">Reference proteome</keyword>
<sequence length="1143" mass="125725">MLIFLAFLFLLTPFPTLQASVGERKNSTKPAPHTITTLNIKPKTPTLSPASKISNVSQTLFSTTLPPETPSFKKTSKDKPPSSSPIKVVITEGCIQKEPQKDTVNSSKAQETELSLKPGSPLVMTHHISLMPGSCSGGCEAEMATLKDRVEILEKEMSALKKKCTLCSGGQCPNNCNKNGKCVNGKCVCQAGFTGIDCSKGANKENKLSSDTANNKEKKLLEDDEATANKKATSGNKKGETHVNVTASTEKDKKLSQGNATPLKETSIGKTKVEKLLNVTNSTEKDRKNQSNVTPLKEKTSGMINVTTSSDKRKKGVPENKTKVVKFTLGKETAQKHVNITTPTGKDNKLHQGNATLLKDESSRKTKLDSHLSVTTSIEKDKKLLQSNETNVLNDVTAEKKRVEKHINVTTFSERDNKIYKSNTTLIKEGSFQKGNVDNVNVKKSNEKGKKFLQGDETTLVTKEISVTEEKDVNVTSTSEKDKSLHHSVKEDASRKSNVNSDLKNITISKTHVERTTKLIDIGPVEVHNITATGFVITWEAPQGLFRNFTVTRREVWSGRSSEDDAEEAEKSQEGDIKADELYSSNRTASKVYSGKVDRKSAEKFSQILTGSARSYHFKNLRPQRKYSVSLFSSGPHVRSKVHRLFVSTGPEPPTELLFSNITETSLTLSWTKPKSTVTGFKVTYTNSANGVTGSMSVDSQLSHVLISKLSVGSRYEISVRSVMGAIESEATTASVVTVPDSPTDLQAVNVTDSKALLVWKPSQAKVDHYILSYGSTRSPNVTVTVMLCGTSVEHQLRGLHRSTLYAVKIMSQINSLQSSSVSTTFTTKSGVKLQVVTPSEVTWNSALISWKTTLLSFRSYRLTYQVGEEVKEVILNPTVSQYELTDLVASSHYTVKVDGESEGQYISVVSTAFTTAQLPYPYPAECSQVQLNGMKKSGEAEIYPEGKDGEAVWVYCDMETDGGGWTVFQRRVDGSTDFFREWKDYSKGFGEMSAGFWLGNDILHALTSMEPMSLRIDLRLGNDTAYAHYSNFSVGSEVNYYTIELSGYSGTAGDSMRYHNGCPFSTKDKGPSTNSVYCANNYMGGWWYKNCYKANLNGVYATFMKDQGVVWIDWKGKDISLSFTEMKLRPASLSHVTPNTQG</sequence>
<proteinExistence type="predicted"/>
<evidence type="ECO:0000313" key="1">
    <source>
        <dbReference type="EMBL" id="MCI4374606.1"/>
    </source>
</evidence>
<comment type="caution">
    <text evidence="1">The sequence shown here is derived from an EMBL/GenBank/DDBJ whole genome shotgun (WGS) entry which is preliminary data.</text>
</comment>
<name>A0ACC5W6L7_PANGG</name>
<evidence type="ECO:0000313" key="2">
    <source>
        <dbReference type="Proteomes" id="UP000829447"/>
    </source>
</evidence>
<protein>
    <submittedName>
        <fullName evidence="1">Uncharacterized protein</fullName>
    </submittedName>
</protein>
<dbReference type="EMBL" id="CM040454">
    <property type="protein sequence ID" value="MCI4374606.1"/>
    <property type="molecule type" value="Genomic_DNA"/>
</dbReference>